<feature type="domain" description="HPt" evidence="13">
    <location>
        <begin position="4"/>
        <end position="107"/>
    </location>
</feature>
<proteinExistence type="predicted"/>
<evidence type="ECO:0000256" key="7">
    <source>
        <dbReference type="PROSITE-ProRule" id="PRU00110"/>
    </source>
</evidence>
<dbReference type="InterPro" id="IPR001789">
    <property type="entry name" value="Sig_transdc_resp-reg_receiver"/>
</dbReference>
<dbReference type="SUPFAM" id="SSF50341">
    <property type="entry name" value="CheW-like"/>
    <property type="match status" value="1"/>
</dbReference>
<dbReference type="SMART" id="SM00260">
    <property type="entry name" value="CheW"/>
    <property type="match status" value="1"/>
</dbReference>
<name>A0A9Q9STE0_MOOP1</name>
<dbReference type="PROSITE" id="PS50110">
    <property type="entry name" value="RESPONSE_REGULATORY"/>
    <property type="match status" value="1"/>
</dbReference>
<keyword evidence="4" id="KW-0808">Transferase</keyword>
<dbReference type="CDD" id="cd00088">
    <property type="entry name" value="HPT"/>
    <property type="match status" value="1"/>
</dbReference>
<dbReference type="EC" id="2.7.13.3" evidence="2"/>
<keyword evidence="3 8" id="KW-0597">Phosphoprotein</keyword>
<evidence type="ECO:0000259" key="11">
    <source>
        <dbReference type="PROSITE" id="PS50110"/>
    </source>
</evidence>
<protein>
    <recommendedName>
        <fullName evidence="2">histidine kinase</fullName>
        <ecNumber evidence="2">2.7.13.3</ecNumber>
    </recommendedName>
</protein>
<dbReference type="SMART" id="SM01231">
    <property type="entry name" value="H-kinase_dim"/>
    <property type="match status" value="1"/>
</dbReference>
<comment type="catalytic activity">
    <reaction evidence="1">
        <text>ATP + protein L-histidine = ADP + protein N-phospho-L-histidine.</text>
        <dbReference type="EC" id="2.7.13.3"/>
    </reaction>
</comment>
<dbReference type="InterPro" id="IPR002545">
    <property type="entry name" value="CheW-lke_dom"/>
</dbReference>
<dbReference type="InterPro" id="IPR008207">
    <property type="entry name" value="Sig_transdc_His_kin_Hpt_dom"/>
</dbReference>
<dbReference type="GO" id="GO:0000155">
    <property type="term" value="F:phosphorelay sensor kinase activity"/>
    <property type="evidence" value="ECO:0007669"/>
    <property type="project" value="InterPro"/>
</dbReference>
<organism evidence="14">
    <name type="scientific">Moorena producens (strain JHB)</name>
    <dbReference type="NCBI Taxonomy" id="1454205"/>
    <lineage>
        <taxon>Bacteria</taxon>
        <taxon>Bacillati</taxon>
        <taxon>Cyanobacteriota</taxon>
        <taxon>Cyanophyceae</taxon>
        <taxon>Coleofasciculales</taxon>
        <taxon>Coleofasciculaceae</taxon>
        <taxon>Moorena</taxon>
    </lineage>
</organism>
<dbReference type="InterPro" id="IPR011006">
    <property type="entry name" value="CheY-like_superfamily"/>
</dbReference>
<dbReference type="Gene3D" id="1.20.120.160">
    <property type="entry name" value="HPT domain"/>
    <property type="match status" value="1"/>
</dbReference>
<dbReference type="PANTHER" id="PTHR43395">
    <property type="entry name" value="SENSOR HISTIDINE KINASE CHEA"/>
    <property type="match status" value="1"/>
</dbReference>
<dbReference type="InterPro" id="IPR036061">
    <property type="entry name" value="CheW-like_dom_sf"/>
</dbReference>
<reference evidence="14" key="1">
    <citation type="journal article" date="2017" name="Proc. Natl. Acad. Sci. U.S.A.">
        <title>Comparative genomics uncovers the prolific and distinctive metabolic potential of the cyanobacterial genus Moorea.</title>
        <authorList>
            <person name="Leao T."/>
            <person name="Castelao G."/>
            <person name="Korobeynikov A."/>
            <person name="Monroe E.A."/>
            <person name="Podell S."/>
            <person name="Glukhov E."/>
            <person name="Allen E.E."/>
            <person name="Gerwick W.H."/>
            <person name="Gerwick L."/>
        </authorList>
    </citation>
    <scope>NUCLEOTIDE SEQUENCE</scope>
    <source>
        <strain evidence="14">JHB</strain>
    </source>
</reference>
<dbReference type="Pfam" id="PF01627">
    <property type="entry name" value="Hpt"/>
    <property type="match status" value="1"/>
</dbReference>
<dbReference type="InterPro" id="IPR004105">
    <property type="entry name" value="CheA-like_dim"/>
</dbReference>
<feature type="domain" description="Histidine kinase" evidence="10">
    <location>
        <begin position="813"/>
        <end position="1017"/>
    </location>
</feature>
<dbReference type="Gene3D" id="3.40.50.2300">
    <property type="match status" value="1"/>
</dbReference>
<feature type="compositionally biased region" description="Basic and acidic residues" evidence="9">
    <location>
        <begin position="370"/>
        <end position="389"/>
    </location>
</feature>
<dbReference type="PANTHER" id="PTHR43395:SF1">
    <property type="entry name" value="CHEMOTAXIS PROTEIN CHEA"/>
    <property type="match status" value="1"/>
</dbReference>
<dbReference type="Gene3D" id="2.30.30.40">
    <property type="entry name" value="SH3 Domains"/>
    <property type="match status" value="1"/>
</dbReference>
<dbReference type="Proteomes" id="UP000176944">
    <property type="component" value="Chromosome"/>
</dbReference>
<dbReference type="GO" id="GO:0006935">
    <property type="term" value="P:chemotaxis"/>
    <property type="evidence" value="ECO:0007669"/>
    <property type="project" value="InterPro"/>
</dbReference>
<dbReference type="InterPro" id="IPR036890">
    <property type="entry name" value="HATPase_C_sf"/>
</dbReference>
<dbReference type="PROSITE" id="PS50109">
    <property type="entry name" value="HIS_KIN"/>
    <property type="match status" value="1"/>
</dbReference>
<dbReference type="PROSITE" id="PS50851">
    <property type="entry name" value="CHEW"/>
    <property type="match status" value="1"/>
</dbReference>
<dbReference type="InterPro" id="IPR051315">
    <property type="entry name" value="Bact_Chemotaxis_CheA"/>
</dbReference>
<keyword evidence="6" id="KW-0902">Two-component regulatory system</keyword>
<dbReference type="SUPFAM" id="SSF52172">
    <property type="entry name" value="CheY-like"/>
    <property type="match status" value="1"/>
</dbReference>
<evidence type="ECO:0000256" key="6">
    <source>
        <dbReference type="ARBA" id="ARBA00023012"/>
    </source>
</evidence>
<dbReference type="InterPro" id="IPR036641">
    <property type="entry name" value="HPT_dom_sf"/>
</dbReference>
<accession>A0A9Q9STE0</accession>
<feature type="compositionally biased region" description="Basic and acidic residues" evidence="9">
    <location>
        <begin position="440"/>
        <end position="451"/>
    </location>
</feature>
<feature type="domain" description="Response regulatory" evidence="11">
    <location>
        <begin position="1221"/>
        <end position="1338"/>
    </location>
</feature>
<evidence type="ECO:0000313" key="14">
    <source>
        <dbReference type="EMBL" id="WAN69283.1"/>
    </source>
</evidence>
<dbReference type="SUPFAM" id="SSF55874">
    <property type="entry name" value="ATPase domain of HSP90 chaperone/DNA topoisomerase II/histidine kinase"/>
    <property type="match status" value="1"/>
</dbReference>
<evidence type="ECO:0000259" key="12">
    <source>
        <dbReference type="PROSITE" id="PS50851"/>
    </source>
</evidence>
<feature type="modified residue" description="4-aspartylphosphate" evidence="8">
    <location>
        <position position="1271"/>
    </location>
</feature>
<keyword evidence="5" id="KW-0418">Kinase</keyword>
<feature type="region of interest" description="Disordered" evidence="9">
    <location>
        <begin position="370"/>
        <end position="451"/>
    </location>
</feature>
<dbReference type="Gene3D" id="3.30.565.10">
    <property type="entry name" value="Histidine kinase-like ATPase, C-terminal domain"/>
    <property type="match status" value="1"/>
</dbReference>
<gene>
    <name evidence="14" type="ORF">BJP36_12935</name>
</gene>
<dbReference type="Pfam" id="PF01584">
    <property type="entry name" value="CheW"/>
    <property type="match status" value="1"/>
</dbReference>
<evidence type="ECO:0000256" key="5">
    <source>
        <dbReference type="ARBA" id="ARBA00022777"/>
    </source>
</evidence>
<dbReference type="SMART" id="SM00387">
    <property type="entry name" value="HATPase_c"/>
    <property type="match status" value="1"/>
</dbReference>
<dbReference type="FunFam" id="3.30.565.10:FF:000016">
    <property type="entry name" value="Chemotaxis protein CheA, putative"/>
    <property type="match status" value="1"/>
</dbReference>
<evidence type="ECO:0000256" key="8">
    <source>
        <dbReference type="PROSITE-ProRule" id="PRU00169"/>
    </source>
</evidence>
<dbReference type="Pfam" id="PF02518">
    <property type="entry name" value="HATPase_c"/>
    <property type="match status" value="1"/>
</dbReference>
<evidence type="ECO:0000256" key="2">
    <source>
        <dbReference type="ARBA" id="ARBA00012438"/>
    </source>
</evidence>
<dbReference type="InterPro" id="IPR004358">
    <property type="entry name" value="Sig_transdc_His_kin-like_C"/>
</dbReference>
<dbReference type="InterPro" id="IPR003594">
    <property type="entry name" value="HATPase_dom"/>
</dbReference>
<dbReference type="InterPro" id="IPR005467">
    <property type="entry name" value="His_kinase_dom"/>
</dbReference>
<reference evidence="14" key="2">
    <citation type="submission" date="2022-10" db="EMBL/GenBank/DDBJ databases">
        <authorList>
            <person name="Ngo T.-E."/>
        </authorList>
    </citation>
    <scope>NUCLEOTIDE SEQUENCE</scope>
    <source>
        <strain evidence="14">JHB</strain>
    </source>
</reference>
<dbReference type="SUPFAM" id="SSF47226">
    <property type="entry name" value="Histidine-containing phosphotransfer domain, HPT domain"/>
    <property type="match status" value="1"/>
</dbReference>
<evidence type="ECO:0000256" key="4">
    <source>
        <dbReference type="ARBA" id="ARBA00022679"/>
    </source>
</evidence>
<evidence type="ECO:0000256" key="9">
    <source>
        <dbReference type="SAM" id="MobiDB-lite"/>
    </source>
</evidence>
<dbReference type="Pfam" id="PF00072">
    <property type="entry name" value="Response_reg"/>
    <property type="match status" value="1"/>
</dbReference>
<feature type="modified residue" description="Phosphohistidine" evidence="7">
    <location>
        <position position="50"/>
    </location>
</feature>
<sequence>MTNDPKIREQSYRYFLQEAPELLQVLEDDLLSLPEHYSINKVNNLMRTTHTLKGAAASIGLETIATVAHSLEDVFKALFNPDLSIDPEIEALLFQAYECLRLPLTTELTGGQIDDTEVKNRTAAVVAQLQEKLGDCFDLESYLPTSLELGFDVTQSIFEVGVCQGLDLIQAALNSDNPTEISITVRNQADIFLGLGESLNLPGFAAIAKNAIAALDHHPDQVVTIAKTALYDFQAAQAAVLEGDRTQGGQPSMALQQLADLRCSIPNSQLTIHNESSVLGNGKEQTEAYTQYIVIDNWSYLDSFIESLPNPKLSNSDPEKDLNPVVTRVEEGECFVNNYDGNTQDKLYHNYEFINHIIEAQLINYSYQKQHNEDKEDNKNNTKKEERQDNQTTLSSSSSSSSSPPPQSSPSSVTHPESKRSKQSHLVDMIWGGSTPLDHPPSDQSKELQRSDLRDIDVWDREIASPEQEVGTEKNFILHNMGMIDADNEKKEQGQEPSVITDEIIPPIGNAKNSPLNSSILAITPSNQNPSTPSSRDLSGTVRINIEHLEYLNYTIGELLTNQNRQLLENEQLLGAVRVLLNRVQQHQQVLEQLQDWYDRLFILTQQKQIRKRLQLSKFNVEGLNKNFATDPNLSFYSYPWAEKRLQVSKLNVEGFLEHFATNPNPTANLGQKATLRSQPHNLPFGNAKGSQPTNLGQKATLRSQPHNLQPHNLGQKATLRSQPHNLQPHNLGQKATLRSQPHNLQPHNLGQKATLRSQPHNLLDTDYFDHLELKRYSTPELLIQSVVEDAVQLTEAAHDIELFTTQSSKTLEQQRRLLTNHRDVLMEARMLPLREIFSRFPPVIKQLSASHHKLVELKISGSDVLVDKVVAQKLYDPLLHLVRNAFDHGIETPGVRQQQGKSETGLIEITACHRGRHLVIEVFDDGPGLNFERIRQLAVERELIDFEQSNTLSEAQLRNLLFEPGFSTVSGVNNLSGRGVGLDIVLNQVKALRGSVIVDSFPHQGTRFRLQIPLSLTINKLLLCQAGNQVYGLITDQVKQIIIPEEHQLRCWEDGKILHLGKGSDQQVLKVYQLGQVLDYSSVAYSFSVTHPHQPFVPKETIRPIIVIHYQDQLVGLEVDQLLGDQELVIRPLGTMIVPPPYVNGGSILADGRLTLVLDGTELIQYLSDQKTNASKRLQLGTFKVESKSDDQATEPIEILSQKQLPPSTVEPFWVRRKPKVLVVDDSITLRQTLAMTLQKNGYQVFQAQDGYEGIEQLQHQTDIQLVICDIEMPRMNGFEFLKHCQLDPALVDIPVVILTSRSNDKHRLIATQLGAKAYITKPYLEHKLLTTVTDVIEPISP</sequence>
<dbReference type="GO" id="GO:0005737">
    <property type="term" value="C:cytoplasm"/>
    <property type="evidence" value="ECO:0007669"/>
    <property type="project" value="InterPro"/>
</dbReference>
<evidence type="ECO:0000259" key="13">
    <source>
        <dbReference type="PROSITE" id="PS50894"/>
    </source>
</evidence>
<dbReference type="PROSITE" id="PS50894">
    <property type="entry name" value="HPT"/>
    <property type="match status" value="1"/>
</dbReference>
<dbReference type="EMBL" id="CP017708">
    <property type="protein sequence ID" value="WAN69283.1"/>
    <property type="molecule type" value="Genomic_DNA"/>
</dbReference>
<dbReference type="SMART" id="SM00073">
    <property type="entry name" value="HPT"/>
    <property type="match status" value="1"/>
</dbReference>
<feature type="domain" description="CheW-like" evidence="12">
    <location>
        <begin position="1019"/>
        <end position="1170"/>
    </location>
</feature>
<evidence type="ECO:0000256" key="1">
    <source>
        <dbReference type="ARBA" id="ARBA00000085"/>
    </source>
</evidence>
<dbReference type="PRINTS" id="PR00344">
    <property type="entry name" value="BCTRLSENSOR"/>
</dbReference>
<evidence type="ECO:0000259" key="10">
    <source>
        <dbReference type="PROSITE" id="PS50109"/>
    </source>
</evidence>
<evidence type="ECO:0000256" key="3">
    <source>
        <dbReference type="ARBA" id="ARBA00022553"/>
    </source>
</evidence>
<dbReference type="SMART" id="SM00448">
    <property type="entry name" value="REC"/>
    <property type="match status" value="1"/>
</dbReference>